<keyword evidence="2" id="KW-0472">Membrane</keyword>
<feature type="compositionally biased region" description="Basic and acidic residues" evidence="1">
    <location>
        <begin position="48"/>
        <end position="57"/>
    </location>
</feature>
<feature type="region of interest" description="Disordered" evidence="1">
    <location>
        <begin position="187"/>
        <end position="231"/>
    </location>
</feature>
<dbReference type="EMBL" id="LR593886">
    <property type="protein sequence ID" value="VTS02291.1"/>
    <property type="molecule type" value="Genomic_DNA"/>
</dbReference>
<evidence type="ECO:0000313" key="4">
    <source>
        <dbReference type="Proteomes" id="UP000464178"/>
    </source>
</evidence>
<gene>
    <name evidence="3" type="ORF">SOIL9_75650</name>
</gene>
<feature type="transmembrane region" description="Helical" evidence="2">
    <location>
        <begin position="12"/>
        <end position="35"/>
    </location>
</feature>
<protein>
    <submittedName>
        <fullName evidence="3">Uncharacterized protein</fullName>
    </submittedName>
</protein>
<feature type="region of interest" description="Disordered" evidence="1">
    <location>
        <begin position="41"/>
        <end position="116"/>
    </location>
</feature>
<proteinExistence type="predicted"/>
<reference evidence="3 4" key="1">
    <citation type="submission" date="2019-05" db="EMBL/GenBank/DDBJ databases">
        <authorList>
            <consortium name="Science for Life Laboratories"/>
        </authorList>
    </citation>
    <scope>NUCLEOTIDE SEQUENCE [LARGE SCALE GENOMIC DNA]</scope>
    <source>
        <strain evidence="3">Soil9</strain>
    </source>
</reference>
<accession>A0A6P2DKH0</accession>
<keyword evidence="2" id="KW-0812">Transmembrane</keyword>
<keyword evidence="2" id="KW-1133">Transmembrane helix</keyword>
<name>A0A6P2DKH0_9BACT</name>
<feature type="compositionally biased region" description="Gly residues" evidence="1">
    <location>
        <begin position="58"/>
        <end position="112"/>
    </location>
</feature>
<keyword evidence="4" id="KW-1185">Reference proteome</keyword>
<evidence type="ECO:0000313" key="3">
    <source>
        <dbReference type="EMBL" id="VTS02291.1"/>
    </source>
</evidence>
<evidence type="ECO:0000256" key="1">
    <source>
        <dbReference type="SAM" id="MobiDB-lite"/>
    </source>
</evidence>
<feature type="compositionally biased region" description="Gly residues" evidence="1">
    <location>
        <begin position="190"/>
        <end position="206"/>
    </location>
</feature>
<sequence length="231" mass="21847">MAVFTAKVPVAIATGIVGFVLGGGLVGLVMTYSLAKPDQQAAAAPGGDEEKGGDPKGGKGGGPGMPGGGGGKGGKGGGGGGGGKGGGAKGGGGGGGAPGGGGGGGGAPGGQRGPSSKFQLAQLVNKLDALTKKPLVVELTADQKKQTKELLTGLEAADDLKEEDAKSKLDALLKLFEGNKETLEAAGYRWPGGGGGGMGGGGMGGGMPPPNPFKVGEGADRLKSLQSTLGK</sequence>
<dbReference type="RefSeq" id="WP_197909671.1">
    <property type="nucleotide sequence ID" value="NZ_LR593886.1"/>
</dbReference>
<dbReference type="Proteomes" id="UP000464178">
    <property type="component" value="Chromosome"/>
</dbReference>
<dbReference type="KEGG" id="gms:SOIL9_75650"/>
<dbReference type="AlphaFoldDB" id="A0A6P2DKH0"/>
<evidence type="ECO:0000256" key="2">
    <source>
        <dbReference type="SAM" id="Phobius"/>
    </source>
</evidence>
<organism evidence="3 4">
    <name type="scientific">Gemmata massiliana</name>
    <dbReference type="NCBI Taxonomy" id="1210884"/>
    <lineage>
        <taxon>Bacteria</taxon>
        <taxon>Pseudomonadati</taxon>
        <taxon>Planctomycetota</taxon>
        <taxon>Planctomycetia</taxon>
        <taxon>Gemmatales</taxon>
        <taxon>Gemmataceae</taxon>
        <taxon>Gemmata</taxon>
    </lineage>
</organism>